<proteinExistence type="predicted"/>
<reference evidence="1 2" key="1">
    <citation type="journal article" date="2014" name="PLoS Genet.">
        <title>Phylogenetically driven sequencing of extremely halophilic archaea reveals strategies for static and dynamic osmo-response.</title>
        <authorList>
            <person name="Becker E.A."/>
            <person name="Seitzer P.M."/>
            <person name="Tritt A."/>
            <person name="Larsen D."/>
            <person name="Krusor M."/>
            <person name="Yao A.I."/>
            <person name="Wu D."/>
            <person name="Madern D."/>
            <person name="Eisen J.A."/>
            <person name="Darling A.E."/>
            <person name="Facciotti M.T."/>
        </authorList>
    </citation>
    <scope>NUCLEOTIDE SEQUENCE [LARGE SCALE GENOMIC DNA]</scope>
    <source>
        <strain evidence="1 2">DSM 18795</strain>
    </source>
</reference>
<protein>
    <submittedName>
        <fullName evidence="1">Uncharacterized protein</fullName>
    </submittedName>
</protein>
<dbReference type="Proteomes" id="UP000011531">
    <property type="component" value="Unassembled WGS sequence"/>
</dbReference>
<dbReference type="EMBL" id="AOIA01000074">
    <property type="protein sequence ID" value="ELY62079.1"/>
    <property type="molecule type" value="Genomic_DNA"/>
</dbReference>
<evidence type="ECO:0000313" key="1">
    <source>
        <dbReference type="EMBL" id="ELY62079.1"/>
    </source>
</evidence>
<name>L9XJY7_9EURY</name>
<organism evidence="1 2">
    <name type="scientific">Natronococcus jeotgali DSM 18795</name>
    <dbReference type="NCBI Taxonomy" id="1227498"/>
    <lineage>
        <taxon>Archaea</taxon>
        <taxon>Methanobacteriati</taxon>
        <taxon>Methanobacteriota</taxon>
        <taxon>Stenosarchaea group</taxon>
        <taxon>Halobacteria</taxon>
        <taxon>Halobacteriales</taxon>
        <taxon>Natrialbaceae</taxon>
        <taxon>Natronococcus</taxon>
    </lineage>
</organism>
<dbReference type="AlphaFoldDB" id="L9XJY7"/>
<comment type="caution">
    <text evidence="1">The sequence shown here is derived from an EMBL/GenBank/DDBJ whole genome shotgun (WGS) entry which is preliminary data.</text>
</comment>
<accession>L9XJY7</accession>
<gene>
    <name evidence="1" type="ORF">C492_08485</name>
</gene>
<sequence>MSMPKVVRQTAIDGNNARLFAPVGDIETLYNIRGDLNRILEDMTDSTDKKRSRQRTLGRLFTESAGLQTLDFYEEVLREVNTQQENPFKEIERRPTGLTHFVSDVGQTRTIDSIQEVEPGEWAYSVVEERSVEDNDTYWPVRDVLLWFASTTNGSSGLVDFKDDIGFGILEKRLVLLERGTFEISKAVIRGDAGAGYVPRMQYVSDYFTTIMQNMTEDAEIDSKSIESIKQVASNIGRLFHGGNDIGVLIQLQNAGTPEQFLQSFEKAAMQAQKKSLENNQSDSWVASKDDDVERVLNLITDKSTFDPTKRMFVIHASLAAQYENVVNSTEGDDNE</sequence>
<evidence type="ECO:0000313" key="2">
    <source>
        <dbReference type="Proteomes" id="UP000011531"/>
    </source>
</evidence>
<keyword evidence="2" id="KW-1185">Reference proteome</keyword>